<keyword evidence="2" id="KW-0812">Transmembrane</keyword>
<feature type="compositionally biased region" description="Acidic residues" evidence="1">
    <location>
        <begin position="418"/>
        <end position="436"/>
    </location>
</feature>
<feature type="transmembrane region" description="Helical" evidence="2">
    <location>
        <begin position="229"/>
        <end position="252"/>
    </location>
</feature>
<feature type="transmembrane region" description="Helical" evidence="2">
    <location>
        <begin position="312"/>
        <end position="336"/>
    </location>
</feature>
<name>A0AAD1U6B9_EUPCR</name>
<proteinExistence type="predicted"/>
<dbReference type="EMBL" id="CAMPGE010003951">
    <property type="protein sequence ID" value="CAI2362796.1"/>
    <property type="molecule type" value="Genomic_DNA"/>
</dbReference>
<feature type="compositionally biased region" description="Low complexity" evidence="1">
    <location>
        <begin position="400"/>
        <end position="417"/>
    </location>
</feature>
<evidence type="ECO:0000313" key="4">
    <source>
        <dbReference type="Proteomes" id="UP001295684"/>
    </source>
</evidence>
<protein>
    <submittedName>
        <fullName evidence="3">Uncharacterized protein</fullName>
    </submittedName>
</protein>
<dbReference type="Proteomes" id="UP001295684">
    <property type="component" value="Unassembled WGS sequence"/>
</dbReference>
<keyword evidence="2" id="KW-0472">Membrane</keyword>
<sequence length="456" mass="52974">MDANVLCPICYENYILPGQQLACGQPICELCLANWVASSVQIVPQDRISRKMEKFVRFEMKCVSSECSNLEPGCLKHILTYQECVEFLQKYENKVAFEIFSLHLLEMTMKEHKNVRQCPNKSCTYFGTIDPSVKCNRELECEKCYCHWKDSVCYSISHKIKEEMSIFSWKHSYSHYLASVLLNFGCPSCDQSTMRLNRNGRIIDCICCEHSFCTKCGNGAQSPIHQNKFYCYLGVFLMIFWNLYIISFTINLKISIIVKDYGQFWIVIATNVIVFILANLYFFSILFVILFYLKMKRTPTTTLRNRIIRATWLCITVLYPPVWITVVVLSLVYIWFFQNLGIIFGVQMLIILTIYSFLWVVKKCNQCRLVARQNAQPVIAANQGAVNAQQNQIQQPLLNQVPQQPPNQVNQNDSSESSSDEDDLEESPMISPEEDKEENKEEEKYNLNSDRYPYNI</sequence>
<feature type="region of interest" description="Disordered" evidence="1">
    <location>
        <begin position="400"/>
        <end position="456"/>
    </location>
</feature>
<organism evidence="3 4">
    <name type="scientific">Euplotes crassus</name>
    <dbReference type="NCBI Taxonomy" id="5936"/>
    <lineage>
        <taxon>Eukaryota</taxon>
        <taxon>Sar</taxon>
        <taxon>Alveolata</taxon>
        <taxon>Ciliophora</taxon>
        <taxon>Intramacronucleata</taxon>
        <taxon>Spirotrichea</taxon>
        <taxon>Hypotrichia</taxon>
        <taxon>Euplotida</taxon>
        <taxon>Euplotidae</taxon>
        <taxon>Moneuplotes</taxon>
    </lineage>
</organism>
<keyword evidence="4" id="KW-1185">Reference proteome</keyword>
<keyword evidence="2" id="KW-1133">Transmembrane helix</keyword>
<dbReference type="SUPFAM" id="SSF57850">
    <property type="entry name" value="RING/U-box"/>
    <property type="match status" value="1"/>
</dbReference>
<dbReference type="AlphaFoldDB" id="A0AAD1U6B9"/>
<evidence type="ECO:0000313" key="3">
    <source>
        <dbReference type="EMBL" id="CAI2362796.1"/>
    </source>
</evidence>
<feature type="transmembrane region" description="Helical" evidence="2">
    <location>
        <begin position="264"/>
        <end position="292"/>
    </location>
</feature>
<gene>
    <name evidence="3" type="ORF">ECRASSUSDP1_LOCUS4123</name>
</gene>
<comment type="caution">
    <text evidence="3">The sequence shown here is derived from an EMBL/GenBank/DDBJ whole genome shotgun (WGS) entry which is preliminary data.</text>
</comment>
<evidence type="ECO:0000256" key="1">
    <source>
        <dbReference type="SAM" id="MobiDB-lite"/>
    </source>
</evidence>
<evidence type="ECO:0000256" key="2">
    <source>
        <dbReference type="SAM" id="Phobius"/>
    </source>
</evidence>
<accession>A0AAD1U6B9</accession>
<reference evidence="3" key="1">
    <citation type="submission" date="2023-07" db="EMBL/GenBank/DDBJ databases">
        <authorList>
            <consortium name="AG Swart"/>
            <person name="Singh M."/>
            <person name="Singh A."/>
            <person name="Seah K."/>
            <person name="Emmerich C."/>
        </authorList>
    </citation>
    <scope>NUCLEOTIDE SEQUENCE</scope>
    <source>
        <strain evidence="3">DP1</strain>
    </source>
</reference>
<feature type="transmembrane region" description="Helical" evidence="2">
    <location>
        <begin position="342"/>
        <end position="361"/>
    </location>
</feature>